<dbReference type="HOGENOM" id="CLU_2096498_0_0_1"/>
<evidence type="ECO:0000313" key="1">
    <source>
        <dbReference type="EMBL" id="CCD44327.1"/>
    </source>
</evidence>
<dbReference type="Proteomes" id="UP000008177">
    <property type="component" value="Unplaced contigs"/>
</dbReference>
<dbReference type="OrthoDB" id="10486148at2759"/>
<reference evidence="2" key="1">
    <citation type="journal article" date="2011" name="PLoS Genet.">
        <title>Genomic analysis of the necrotrophic fungal pathogens Sclerotinia sclerotiorum and Botrytis cinerea.</title>
        <authorList>
            <person name="Amselem J."/>
            <person name="Cuomo C.A."/>
            <person name="van Kan J.A."/>
            <person name="Viaud M."/>
            <person name="Benito E.P."/>
            <person name="Couloux A."/>
            <person name="Coutinho P.M."/>
            <person name="de Vries R.P."/>
            <person name="Dyer P.S."/>
            <person name="Fillinger S."/>
            <person name="Fournier E."/>
            <person name="Gout L."/>
            <person name="Hahn M."/>
            <person name="Kohn L."/>
            <person name="Lapalu N."/>
            <person name="Plummer K.M."/>
            <person name="Pradier J.M."/>
            <person name="Quevillon E."/>
            <person name="Sharon A."/>
            <person name="Simon A."/>
            <person name="ten Have A."/>
            <person name="Tudzynski B."/>
            <person name="Tudzynski P."/>
            <person name="Wincker P."/>
            <person name="Andrew M."/>
            <person name="Anthouard V."/>
            <person name="Beever R.E."/>
            <person name="Beffa R."/>
            <person name="Benoit I."/>
            <person name="Bouzid O."/>
            <person name="Brault B."/>
            <person name="Chen Z."/>
            <person name="Choquer M."/>
            <person name="Collemare J."/>
            <person name="Cotton P."/>
            <person name="Danchin E.G."/>
            <person name="Da Silva C."/>
            <person name="Gautier A."/>
            <person name="Giraud C."/>
            <person name="Giraud T."/>
            <person name="Gonzalez C."/>
            <person name="Grossetete S."/>
            <person name="Guldener U."/>
            <person name="Henrissat B."/>
            <person name="Howlett B.J."/>
            <person name="Kodira C."/>
            <person name="Kretschmer M."/>
            <person name="Lappartient A."/>
            <person name="Leroch M."/>
            <person name="Levis C."/>
            <person name="Mauceli E."/>
            <person name="Neuveglise C."/>
            <person name="Oeser B."/>
            <person name="Pearson M."/>
            <person name="Poulain J."/>
            <person name="Poussereau N."/>
            <person name="Quesneville H."/>
            <person name="Rascle C."/>
            <person name="Schumacher J."/>
            <person name="Segurens B."/>
            <person name="Sexton A."/>
            <person name="Silva E."/>
            <person name="Sirven C."/>
            <person name="Soanes D.M."/>
            <person name="Talbot N.J."/>
            <person name="Templeton M."/>
            <person name="Yandava C."/>
            <person name="Yarden O."/>
            <person name="Zeng Q."/>
            <person name="Rollins J.A."/>
            <person name="Lebrun M.H."/>
            <person name="Dickman M."/>
        </authorList>
    </citation>
    <scope>NUCLEOTIDE SEQUENCE [LARGE SCALE GENOMIC DNA]</scope>
    <source>
        <strain evidence="2">T4</strain>
    </source>
</reference>
<gene>
    <name evidence="1" type="ORF">BofuT4_P059070.1</name>
</gene>
<evidence type="ECO:0000313" key="2">
    <source>
        <dbReference type="Proteomes" id="UP000008177"/>
    </source>
</evidence>
<organism evidence="1 2">
    <name type="scientific">Botryotinia fuckeliana (strain T4)</name>
    <name type="common">Noble rot fungus</name>
    <name type="synonym">Botrytis cinerea</name>
    <dbReference type="NCBI Taxonomy" id="999810"/>
    <lineage>
        <taxon>Eukaryota</taxon>
        <taxon>Fungi</taxon>
        <taxon>Dikarya</taxon>
        <taxon>Ascomycota</taxon>
        <taxon>Pezizomycotina</taxon>
        <taxon>Leotiomycetes</taxon>
        <taxon>Helotiales</taxon>
        <taxon>Sclerotiniaceae</taxon>
        <taxon>Botrytis</taxon>
    </lineage>
</organism>
<dbReference type="EMBL" id="FQ790270">
    <property type="protein sequence ID" value="CCD44327.1"/>
    <property type="molecule type" value="Genomic_DNA"/>
</dbReference>
<dbReference type="AlphaFoldDB" id="G2XV07"/>
<sequence>MIVLANGIKWDLVDPGRQHFRVREDTQKNIKMQSTTPEDIGVMPGVYSRIFKNTMDPKFRPALSETYGTRFQKLALLNYAVEKQVGWTKPEGIPDKIDLGFLAPSVVHGTNKAIDR</sequence>
<accession>G2XV07</accession>
<dbReference type="InParanoid" id="G2XV07"/>
<proteinExistence type="predicted"/>
<name>G2XV07_BOTF4</name>
<protein>
    <submittedName>
        <fullName evidence="1">Uncharacterized protein</fullName>
    </submittedName>
</protein>